<evidence type="ECO:0000313" key="2">
    <source>
        <dbReference type="EMBL" id="KAL1253135.1"/>
    </source>
</evidence>
<dbReference type="EMBL" id="JAYMGO010000021">
    <property type="protein sequence ID" value="KAL1253135.1"/>
    <property type="molecule type" value="Genomic_DNA"/>
</dbReference>
<organism evidence="2 3">
    <name type="scientific">Cirrhinus molitorella</name>
    <name type="common">mud carp</name>
    <dbReference type="NCBI Taxonomy" id="172907"/>
    <lineage>
        <taxon>Eukaryota</taxon>
        <taxon>Metazoa</taxon>
        <taxon>Chordata</taxon>
        <taxon>Craniata</taxon>
        <taxon>Vertebrata</taxon>
        <taxon>Euteleostomi</taxon>
        <taxon>Actinopterygii</taxon>
        <taxon>Neopterygii</taxon>
        <taxon>Teleostei</taxon>
        <taxon>Ostariophysi</taxon>
        <taxon>Cypriniformes</taxon>
        <taxon>Cyprinidae</taxon>
        <taxon>Labeoninae</taxon>
        <taxon>Labeonini</taxon>
        <taxon>Cirrhinus</taxon>
    </lineage>
</organism>
<feature type="region of interest" description="Disordered" evidence="1">
    <location>
        <begin position="1"/>
        <end position="23"/>
    </location>
</feature>
<dbReference type="Proteomes" id="UP001558613">
    <property type="component" value="Unassembled WGS sequence"/>
</dbReference>
<comment type="caution">
    <text evidence="2">The sequence shown here is derived from an EMBL/GenBank/DDBJ whole genome shotgun (WGS) entry which is preliminary data.</text>
</comment>
<accession>A0ABR3LLC6</accession>
<gene>
    <name evidence="2" type="ORF">QQF64_017828</name>
</gene>
<protein>
    <submittedName>
        <fullName evidence="2">Uncharacterized protein</fullName>
    </submittedName>
</protein>
<keyword evidence="3" id="KW-1185">Reference proteome</keyword>
<reference evidence="2 3" key="1">
    <citation type="submission" date="2023-09" db="EMBL/GenBank/DDBJ databases">
        <authorList>
            <person name="Wang M."/>
        </authorList>
    </citation>
    <scope>NUCLEOTIDE SEQUENCE [LARGE SCALE GENOMIC DNA]</scope>
    <source>
        <strain evidence="2">GT-2023</strain>
        <tissue evidence="2">Liver</tissue>
    </source>
</reference>
<evidence type="ECO:0000313" key="3">
    <source>
        <dbReference type="Proteomes" id="UP001558613"/>
    </source>
</evidence>
<name>A0ABR3LLC6_9TELE</name>
<proteinExistence type="predicted"/>
<evidence type="ECO:0000256" key="1">
    <source>
        <dbReference type="SAM" id="MobiDB-lite"/>
    </source>
</evidence>
<sequence>MDGSPCNIKSAVSGNASGATPFIAPAPSTTRPLALLSRRLLPPLGQVNAKNPHRLPLGNPCQNLLRILN</sequence>